<gene>
    <name evidence="1" type="ORF">CFOL_v3_01290</name>
</gene>
<organism evidence="1 2">
    <name type="scientific">Cephalotus follicularis</name>
    <name type="common">Albany pitcher plant</name>
    <dbReference type="NCBI Taxonomy" id="3775"/>
    <lineage>
        <taxon>Eukaryota</taxon>
        <taxon>Viridiplantae</taxon>
        <taxon>Streptophyta</taxon>
        <taxon>Embryophyta</taxon>
        <taxon>Tracheophyta</taxon>
        <taxon>Spermatophyta</taxon>
        <taxon>Magnoliopsida</taxon>
        <taxon>eudicotyledons</taxon>
        <taxon>Gunneridae</taxon>
        <taxon>Pentapetalae</taxon>
        <taxon>rosids</taxon>
        <taxon>fabids</taxon>
        <taxon>Oxalidales</taxon>
        <taxon>Cephalotaceae</taxon>
        <taxon>Cephalotus</taxon>
    </lineage>
</organism>
<sequence length="146" mass="16855">PEVKRQRKRSEADRETLDPTKVTDVCTQEDLMSPRHELILKASSVSFKPYMIYSCGKGKLPHQRRELVPPSMVKHPLYFIHSLKYRFYYIAHGEDSHPYVLSVGALEEEMFQGFYLSTVENAISCLKHSNSKQFIPSPVSSPERKP</sequence>
<accession>A0A1Q3AQ09</accession>
<dbReference type="AlphaFoldDB" id="A0A1Q3AQ09"/>
<protein>
    <submittedName>
        <fullName evidence="1">Uncharacterized protein</fullName>
    </submittedName>
</protein>
<feature type="non-terminal residue" evidence="1">
    <location>
        <position position="1"/>
    </location>
</feature>
<evidence type="ECO:0000313" key="2">
    <source>
        <dbReference type="Proteomes" id="UP000187406"/>
    </source>
</evidence>
<comment type="caution">
    <text evidence="1">The sequence shown here is derived from an EMBL/GenBank/DDBJ whole genome shotgun (WGS) entry which is preliminary data.</text>
</comment>
<reference evidence="2" key="1">
    <citation type="submission" date="2016-04" db="EMBL/GenBank/DDBJ databases">
        <title>Cephalotus genome sequencing.</title>
        <authorList>
            <person name="Fukushima K."/>
            <person name="Hasebe M."/>
            <person name="Fang X."/>
        </authorList>
    </citation>
    <scope>NUCLEOTIDE SEQUENCE [LARGE SCALE GENOMIC DNA]</scope>
    <source>
        <strain evidence="2">cv. St1</strain>
    </source>
</reference>
<dbReference type="EMBL" id="BDDD01000041">
    <property type="protein sequence ID" value="GAV57754.1"/>
    <property type="molecule type" value="Genomic_DNA"/>
</dbReference>
<name>A0A1Q3AQ09_CEPFO</name>
<keyword evidence="2" id="KW-1185">Reference proteome</keyword>
<evidence type="ECO:0000313" key="1">
    <source>
        <dbReference type="EMBL" id="GAV57754.1"/>
    </source>
</evidence>
<dbReference type="InParanoid" id="A0A1Q3AQ09"/>
<dbReference type="Proteomes" id="UP000187406">
    <property type="component" value="Unassembled WGS sequence"/>
</dbReference>
<proteinExistence type="predicted"/>